<feature type="domain" description="DUF4116" evidence="1">
    <location>
        <begin position="86"/>
        <end position="128"/>
    </location>
</feature>
<feature type="domain" description="DUF4116" evidence="1">
    <location>
        <begin position="258"/>
        <end position="306"/>
    </location>
</feature>
<evidence type="ECO:0000313" key="2">
    <source>
        <dbReference type="EMBL" id="EFC37507.1"/>
    </source>
</evidence>
<protein>
    <submittedName>
        <fullName evidence="2">Predicted protein</fullName>
    </submittedName>
</protein>
<feature type="domain" description="DUF4116" evidence="1">
    <location>
        <begin position="752"/>
        <end position="794"/>
    </location>
</feature>
<dbReference type="AlphaFoldDB" id="D2W039"/>
<feature type="domain" description="DUF4116" evidence="1">
    <location>
        <begin position="455"/>
        <end position="503"/>
    </location>
</feature>
<dbReference type="RefSeq" id="XP_002670251.1">
    <property type="nucleotide sequence ID" value="XM_002670205.1"/>
</dbReference>
<dbReference type="GeneID" id="8863183"/>
<feature type="domain" description="DUF4116" evidence="1">
    <location>
        <begin position="639"/>
        <end position="680"/>
    </location>
</feature>
<feature type="domain" description="DUF4116" evidence="1">
    <location>
        <begin position="209"/>
        <end position="256"/>
    </location>
</feature>
<feature type="domain" description="DUF4116" evidence="1">
    <location>
        <begin position="682"/>
        <end position="712"/>
    </location>
</feature>
<feature type="domain" description="DUF4116" evidence="1">
    <location>
        <begin position="380"/>
        <end position="428"/>
    </location>
</feature>
<organism evidence="3">
    <name type="scientific">Naegleria gruberi</name>
    <name type="common">Amoeba</name>
    <dbReference type="NCBI Taxonomy" id="5762"/>
    <lineage>
        <taxon>Eukaryota</taxon>
        <taxon>Discoba</taxon>
        <taxon>Heterolobosea</taxon>
        <taxon>Tetramitia</taxon>
        <taxon>Eutetramitia</taxon>
        <taxon>Vahlkampfiidae</taxon>
        <taxon>Naegleria</taxon>
    </lineage>
</organism>
<dbReference type="InParanoid" id="D2W039"/>
<gene>
    <name evidence="2" type="ORF">NAEGRDRAFT_53642</name>
</gene>
<feature type="domain" description="DUF4116" evidence="1">
    <location>
        <begin position="873"/>
        <end position="921"/>
    </location>
</feature>
<dbReference type="Proteomes" id="UP000006671">
    <property type="component" value="Unassembled WGS sequence"/>
</dbReference>
<sequence>MHQEKNFTDVLISLHDIDSESDSVNLSCSELLISKFRQTISERLKLNESIYEHMKQLIELHGVNKCIPFVRENPFPDNDCTLAFFKILSYCGLLLEFASERIRNDETLALIAVQNDVDALMDVSINLRENRDFALKVVQLDISNSYKKSTMKYLNKFKDDYEIVLKAVRQCGISLANTAIRLRYDKQIIEEAVKSCGTALSYVPKDFIDRNLVMSAISSDAKALQYALNFKNDKEVVFAAFQVGKDSFHFASDELKSDREFCMKLVKLNGHTIRFCSDELKNDKEMAIIAVKSDPYSYYCLPPNMKNDREILLKCASIALFDLPYDISSDREFMNSLLISGKQLLNFLEYSALTRDFELELIGSNCNYQYGLFGRIKEEEELFTRIVNIDPSAFMFATSDNIRNNKQIVMNALFYEAEILGNISEELKNDRELFELAIRLHDNVLYYASMNLRNDKDLVMMSIEYDAFSFQYASEELKNDRQVAELAITINGLNFQFASEDLRNDKEFCKLATRNSYHCLNEYLGADMKRERNLILENVKKHTSFIPDEFKDDKEIVFESVSVYGGNIEQASFDLRNDDRELIRTAVRNGCPLSSLDNRIIDRDLVFESILYGSALCIVSVVEEWPEIVDEEKIIHFQILRGCWDWFKYFNPLLRNDKDFVRKYVKICGDILEYVSEDFKNDREIVKEAVSNSANAFKYASDTLKNDREIVEALKNAEESVYFISGLKDRELVLQAAEKGVILNTLEEFTYDREIALKTVSKAGSKLLYLSYDLRSDREIVLEAVKNDHSSLEYSMYDSRYDKDVILKADLPLSHVVPALRNDRELVLKLLEKPLKKYKYHFDIIDDTIELEYYSGSQFVYLSDELKEEFKSNKEIMLKAIKFGPTAINYASKELQNDEEFVLEAAQINGMVLNHVLPKFKHNRNVVMKAVQQNGMSLSHACNELQNDIEIVQNALKSHVCAFEYAGYKLRGDKEFVLEMTRQNYHAFKFASSDLQGDEDIISQVMEINIETLNCASYSLRNNVDFLKRMNKDNRLVERASFNLQRSINMQGLLDIEETDPKKYEKLLDFYIDRLVVATENSN</sequence>
<feature type="domain" description="DUF4116" evidence="1">
    <location>
        <begin position="973"/>
        <end position="1021"/>
    </location>
</feature>
<proteinExistence type="predicted"/>
<dbReference type="InterPro" id="IPR025197">
    <property type="entry name" value="DUF4116"/>
</dbReference>
<keyword evidence="3" id="KW-1185">Reference proteome</keyword>
<feature type="domain" description="DUF4116" evidence="1">
    <location>
        <begin position="532"/>
        <end position="576"/>
    </location>
</feature>
<dbReference type="EMBL" id="GG738917">
    <property type="protein sequence ID" value="EFC37507.1"/>
    <property type="molecule type" value="Genomic_DNA"/>
</dbReference>
<feature type="domain" description="DUF4116" evidence="1">
    <location>
        <begin position="923"/>
        <end position="971"/>
    </location>
</feature>
<dbReference type="Pfam" id="PF13475">
    <property type="entry name" value="DUF4116"/>
    <property type="match status" value="13"/>
</dbReference>
<feature type="domain" description="DUF4116" evidence="1">
    <location>
        <begin position="162"/>
        <end position="207"/>
    </location>
</feature>
<name>D2W039_NAEGR</name>
<dbReference type="KEGG" id="ngr:NAEGRDRAFT_53642"/>
<dbReference type="VEuPathDB" id="AmoebaDB:NAEGRDRAFT_53642"/>
<evidence type="ECO:0000259" key="1">
    <source>
        <dbReference type="Pfam" id="PF13475"/>
    </source>
</evidence>
<evidence type="ECO:0000313" key="3">
    <source>
        <dbReference type="Proteomes" id="UP000006671"/>
    </source>
</evidence>
<reference evidence="2 3" key="1">
    <citation type="journal article" date="2010" name="Cell">
        <title>The genome of Naegleria gruberi illuminates early eukaryotic versatility.</title>
        <authorList>
            <person name="Fritz-Laylin L.K."/>
            <person name="Prochnik S.E."/>
            <person name="Ginger M.L."/>
            <person name="Dacks J.B."/>
            <person name="Carpenter M.L."/>
            <person name="Field M.C."/>
            <person name="Kuo A."/>
            <person name="Paredez A."/>
            <person name="Chapman J."/>
            <person name="Pham J."/>
            <person name="Shu S."/>
            <person name="Neupane R."/>
            <person name="Cipriano M."/>
            <person name="Mancuso J."/>
            <person name="Tu H."/>
            <person name="Salamov A."/>
            <person name="Lindquist E."/>
            <person name="Shapiro H."/>
            <person name="Lucas S."/>
            <person name="Grigoriev I.V."/>
            <person name="Cande W.Z."/>
            <person name="Fulton C."/>
            <person name="Rokhsar D.S."/>
            <person name="Dawson S.C."/>
        </authorList>
    </citation>
    <scope>NUCLEOTIDE SEQUENCE [LARGE SCALE GENOMIC DNA]</scope>
    <source>
        <strain evidence="2 3">NEG-M</strain>
    </source>
</reference>
<accession>D2W039</accession>